<dbReference type="RefSeq" id="WP_354662596.1">
    <property type="nucleotide sequence ID" value="NZ_JBEXAC010000002.1"/>
</dbReference>
<accession>A0ABV2TAI3</accession>
<gene>
    <name evidence="1" type="ORF">ABR189_21780</name>
</gene>
<reference evidence="1 2" key="1">
    <citation type="submission" date="2024-06" db="EMBL/GenBank/DDBJ databases">
        <title>Chitinophaga defluvii sp. nov., isolated from municipal sewage.</title>
        <authorList>
            <person name="Zhang L."/>
        </authorList>
    </citation>
    <scope>NUCLEOTIDE SEQUENCE [LARGE SCALE GENOMIC DNA]</scope>
    <source>
        <strain evidence="1 2">H8</strain>
    </source>
</reference>
<dbReference type="PROSITE" id="PS51257">
    <property type="entry name" value="PROKAR_LIPOPROTEIN"/>
    <property type="match status" value="1"/>
</dbReference>
<sequence>MKSYLFLIASCLLLQSCFNDPPPEPVNYTYKSLRDTTSSYLHPFELHMFADTSADFYFTVGLTHDTRGTHANFFMLPLKSNRVQVKGEGDIPVFANGDAISGTLATPYRWDKITGKFCELIVKDPPPIDSTWEGAWSGAVKKYIPVQLHDHNKVYNGWISMSIDTVARKMILHEFGWNKIAGENAVAGRR</sequence>
<keyword evidence="2" id="KW-1185">Reference proteome</keyword>
<dbReference type="EMBL" id="JBEXAC010000002">
    <property type="protein sequence ID" value="MET7000035.1"/>
    <property type="molecule type" value="Genomic_DNA"/>
</dbReference>
<name>A0ABV2TAI3_9BACT</name>
<comment type="caution">
    <text evidence="1">The sequence shown here is derived from an EMBL/GenBank/DDBJ whole genome shotgun (WGS) entry which is preliminary data.</text>
</comment>
<evidence type="ECO:0000313" key="2">
    <source>
        <dbReference type="Proteomes" id="UP001549749"/>
    </source>
</evidence>
<organism evidence="1 2">
    <name type="scientific">Chitinophaga defluvii</name>
    <dbReference type="NCBI Taxonomy" id="3163343"/>
    <lineage>
        <taxon>Bacteria</taxon>
        <taxon>Pseudomonadati</taxon>
        <taxon>Bacteroidota</taxon>
        <taxon>Chitinophagia</taxon>
        <taxon>Chitinophagales</taxon>
        <taxon>Chitinophagaceae</taxon>
        <taxon>Chitinophaga</taxon>
    </lineage>
</organism>
<proteinExistence type="predicted"/>
<evidence type="ECO:0000313" key="1">
    <source>
        <dbReference type="EMBL" id="MET7000035.1"/>
    </source>
</evidence>
<protein>
    <recommendedName>
        <fullName evidence="3">Lipoprotein</fullName>
    </recommendedName>
</protein>
<evidence type="ECO:0008006" key="3">
    <source>
        <dbReference type="Google" id="ProtNLM"/>
    </source>
</evidence>
<dbReference type="Proteomes" id="UP001549749">
    <property type="component" value="Unassembled WGS sequence"/>
</dbReference>